<keyword evidence="3 5" id="KW-1133">Transmembrane helix</keyword>
<dbReference type="AlphaFoldDB" id="A0A9Q0RJ24"/>
<reference evidence="6" key="1">
    <citation type="submission" date="2022-12" db="EMBL/GenBank/DDBJ databases">
        <title>Genome assemblies of Blomia tropicalis.</title>
        <authorList>
            <person name="Cui Y."/>
        </authorList>
    </citation>
    <scope>NUCLEOTIDE SEQUENCE</scope>
    <source>
        <tissue evidence="6">Adult mites</tissue>
    </source>
</reference>
<dbReference type="Gene3D" id="1.20.120.540">
    <property type="entry name" value="Voltage-gated potassium channels"/>
    <property type="match status" value="1"/>
</dbReference>
<dbReference type="InterPro" id="IPR050382">
    <property type="entry name" value="MFS_Na/Anion_cotransporter"/>
</dbReference>
<evidence type="ECO:0000256" key="5">
    <source>
        <dbReference type="SAM" id="Phobius"/>
    </source>
</evidence>
<dbReference type="Proteomes" id="UP001142055">
    <property type="component" value="Chromosome 3"/>
</dbReference>
<evidence type="ECO:0000313" key="6">
    <source>
        <dbReference type="EMBL" id="KAJ6216231.1"/>
    </source>
</evidence>
<keyword evidence="7" id="KW-1185">Reference proteome</keyword>
<organism evidence="6 7">
    <name type="scientific">Blomia tropicalis</name>
    <name type="common">Mite</name>
    <dbReference type="NCBI Taxonomy" id="40697"/>
    <lineage>
        <taxon>Eukaryota</taxon>
        <taxon>Metazoa</taxon>
        <taxon>Ecdysozoa</taxon>
        <taxon>Arthropoda</taxon>
        <taxon>Chelicerata</taxon>
        <taxon>Arachnida</taxon>
        <taxon>Acari</taxon>
        <taxon>Acariformes</taxon>
        <taxon>Sarcoptiformes</taxon>
        <taxon>Astigmata</taxon>
        <taxon>Glycyphagoidea</taxon>
        <taxon>Echimyopodidae</taxon>
        <taxon>Blomia</taxon>
    </lineage>
</organism>
<evidence type="ECO:0000256" key="4">
    <source>
        <dbReference type="ARBA" id="ARBA00023136"/>
    </source>
</evidence>
<feature type="transmembrane region" description="Helical" evidence="5">
    <location>
        <begin position="63"/>
        <end position="83"/>
    </location>
</feature>
<dbReference type="PANTHER" id="PTHR11662:SF399">
    <property type="entry name" value="FI19708P1-RELATED"/>
    <property type="match status" value="1"/>
</dbReference>
<evidence type="ECO:0008006" key="8">
    <source>
        <dbReference type="Google" id="ProtNLM"/>
    </source>
</evidence>
<evidence type="ECO:0000313" key="7">
    <source>
        <dbReference type="Proteomes" id="UP001142055"/>
    </source>
</evidence>
<evidence type="ECO:0000256" key="1">
    <source>
        <dbReference type="ARBA" id="ARBA00004141"/>
    </source>
</evidence>
<dbReference type="PANTHER" id="PTHR11662">
    <property type="entry name" value="SOLUTE CARRIER FAMILY 17"/>
    <property type="match status" value="1"/>
</dbReference>
<dbReference type="GO" id="GO:0022857">
    <property type="term" value="F:transmembrane transporter activity"/>
    <property type="evidence" value="ECO:0007669"/>
    <property type="project" value="InterPro"/>
</dbReference>
<accession>A0A9Q0RJ24</accession>
<feature type="transmembrane region" description="Helical" evidence="5">
    <location>
        <begin position="89"/>
        <end position="107"/>
    </location>
</feature>
<dbReference type="InterPro" id="IPR027378">
    <property type="entry name" value="Nucleotide_channel_N"/>
</dbReference>
<keyword evidence="4 5" id="KW-0472">Membrane</keyword>
<comment type="caution">
    <text evidence="6">The sequence shown here is derived from an EMBL/GenBank/DDBJ whole genome shotgun (WGS) entry which is preliminary data.</text>
</comment>
<sequence length="150" mass="16936">MNPQAKSIDNDLPIKLKKDRQKKEGVFHWDETMQGHILGSFYYGYIATNINAGQLADIFGARWLCGIVTLVSAVLTIITPFIARWDVNALILVRVCIGLCQVSYVNMDLMAVGHRFSMYSALSVSYVSYCGCMQSMIHPINIHAFMMMNY</sequence>
<feature type="transmembrane region" description="Helical" evidence="5">
    <location>
        <begin position="119"/>
        <end position="140"/>
    </location>
</feature>
<gene>
    <name evidence="6" type="ORF">RDWZM_007388</name>
</gene>
<dbReference type="SUPFAM" id="SSF103473">
    <property type="entry name" value="MFS general substrate transporter"/>
    <property type="match status" value="1"/>
</dbReference>
<keyword evidence="2 5" id="KW-0812">Transmembrane</keyword>
<proteinExistence type="predicted"/>
<comment type="subcellular location">
    <subcellularLocation>
        <location evidence="1">Membrane</location>
        <topology evidence="1">Multi-pass membrane protein</topology>
    </subcellularLocation>
</comment>
<dbReference type="EMBL" id="JAPWDV010000003">
    <property type="protein sequence ID" value="KAJ6216231.1"/>
    <property type="molecule type" value="Genomic_DNA"/>
</dbReference>
<dbReference type="GO" id="GO:0006820">
    <property type="term" value="P:monoatomic anion transport"/>
    <property type="evidence" value="ECO:0007669"/>
    <property type="project" value="TreeGrafter"/>
</dbReference>
<evidence type="ECO:0000256" key="2">
    <source>
        <dbReference type="ARBA" id="ARBA00022692"/>
    </source>
</evidence>
<protein>
    <recommendedName>
        <fullName evidence="8">Inorganic phosphate cotransporter</fullName>
    </recommendedName>
</protein>
<dbReference type="GO" id="GO:0016020">
    <property type="term" value="C:membrane"/>
    <property type="evidence" value="ECO:0007669"/>
    <property type="project" value="UniProtKB-SubCell"/>
</dbReference>
<evidence type="ECO:0000256" key="3">
    <source>
        <dbReference type="ARBA" id="ARBA00022989"/>
    </source>
</evidence>
<name>A0A9Q0RJ24_BLOTA</name>
<dbReference type="InterPro" id="IPR036259">
    <property type="entry name" value="MFS_trans_sf"/>
</dbReference>
<dbReference type="Pfam" id="PF07690">
    <property type="entry name" value="MFS_1"/>
    <property type="match status" value="1"/>
</dbReference>
<dbReference type="InterPro" id="IPR011701">
    <property type="entry name" value="MFS"/>
</dbReference>